<name>A0A3D8J8C0_9HELI</name>
<dbReference type="InterPro" id="IPR050221">
    <property type="entry name" value="26S_Proteasome_ATPase"/>
</dbReference>
<dbReference type="OrthoDB" id="9802352at2"/>
<dbReference type="SUPFAM" id="SSF52540">
    <property type="entry name" value="P-loop containing nucleoside triphosphate hydrolases"/>
    <property type="match status" value="1"/>
</dbReference>
<dbReference type="SMART" id="SM00382">
    <property type="entry name" value="AAA"/>
    <property type="match status" value="1"/>
</dbReference>
<proteinExistence type="inferred from homology"/>
<dbReference type="EMBL" id="NXLX01000010">
    <property type="protein sequence ID" value="RDU73520.1"/>
    <property type="molecule type" value="Genomic_DNA"/>
</dbReference>
<dbReference type="Proteomes" id="UP000256695">
    <property type="component" value="Unassembled WGS sequence"/>
</dbReference>
<dbReference type="AlphaFoldDB" id="A0A3D8J8C0"/>
<feature type="domain" description="AAA+ ATPase" evidence="4">
    <location>
        <begin position="349"/>
        <end position="487"/>
    </location>
</feature>
<keyword evidence="2" id="KW-0547">Nucleotide-binding</keyword>
<evidence type="ECO:0000259" key="4">
    <source>
        <dbReference type="SMART" id="SM00382"/>
    </source>
</evidence>
<dbReference type="PANTHER" id="PTHR23073">
    <property type="entry name" value="26S PROTEASOME REGULATORY SUBUNIT"/>
    <property type="match status" value="1"/>
</dbReference>
<dbReference type="InterPro" id="IPR027417">
    <property type="entry name" value="P-loop_NTPase"/>
</dbReference>
<dbReference type="InterPro" id="IPR003959">
    <property type="entry name" value="ATPase_AAA_core"/>
</dbReference>
<evidence type="ECO:0000313" key="6">
    <source>
        <dbReference type="Proteomes" id="UP000256695"/>
    </source>
</evidence>
<evidence type="ECO:0000256" key="3">
    <source>
        <dbReference type="ARBA" id="ARBA00022840"/>
    </source>
</evidence>
<comment type="similarity">
    <text evidence="1">Belongs to the AAA ATPase family.</text>
</comment>
<comment type="caution">
    <text evidence="5">The sequence shown here is derived from an EMBL/GenBank/DDBJ whole genome shotgun (WGS) entry which is preliminary data.</text>
</comment>
<organism evidence="5 6">
    <name type="scientific">Helicobacter anseris</name>
    <dbReference type="NCBI Taxonomy" id="375926"/>
    <lineage>
        <taxon>Bacteria</taxon>
        <taxon>Pseudomonadati</taxon>
        <taxon>Campylobacterota</taxon>
        <taxon>Epsilonproteobacteria</taxon>
        <taxon>Campylobacterales</taxon>
        <taxon>Helicobacteraceae</taxon>
        <taxon>Helicobacter</taxon>
    </lineage>
</organism>
<dbReference type="GO" id="GO:0016887">
    <property type="term" value="F:ATP hydrolysis activity"/>
    <property type="evidence" value="ECO:0007669"/>
    <property type="project" value="InterPro"/>
</dbReference>
<sequence length="573" mass="66464">MLFLDDFLNQKDITSTKIFPHLKCNIDEAKILRFMLEGYLDNNKSFEVSMLLKHLFNTKTIKETLQFLPKIKALLELGWIMEDSFRPVKQISLLEILYFEISLAPIFFKLLEEGSLEIEMPEITPYQDHLEFLKDQFLRISLLQKLVYEKNNAFFLSKTKFNLKSIQDKILSRLKITTIEIPAYKIIQENQLNSEEEIIFFTLLKEEYSGGSESFRDMNTLIELISTDEYDRIKNRSLLDEKSTLIQKKILDYDELLNPFGGISRTFYIHEDVLQKILYPKITKQQQKISLQSIVKEQDFFEILEPKTPLEEIILTPSTTQTLQTLLKQIDPKVSDLLKKWGIKDKKGIDAKIILYGPSGTGKTLTAMGIAKSLKKHVLSLDCSKILSMYIGESEKNVRKIFDNYNEITKNLKNPPILLLDEADQFLSLRATSGNSAEKMHNQMQNIFLEQIEKFNGILIATTNLLDTIDSAFSRRFNYKIELKKPSQEQRFLLWKKHLPKNAKFKSHSIETLAQKLSSYNLSGGQIAIITKNTAYQVAIKTNPIFEEKDFIDNIQKEIKSVFGEDKNLGFQI</sequence>
<keyword evidence="3" id="KW-0067">ATP-binding</keyword>
<dbReference type="CDD" id="cd19481">
    <property type="entry name" value="RecA-like_protease"/>
    <property type="match status" value="1"/>
</dbReference>
<reference evidence="5 6" key="1">
    <citation type="submission" date="2018-04" db="EMBL/GenBank/DDBJ databases">
        <title>Novel Campyloabacter and Helicobacter Species and Strains.</title>
        <authorList>
            <person name="Mannion A.J."/>
            <person name="Shen Z."/>
            <person name="Fox J.G."/>
        </authorList>
    </citation>
    <scope>NUCLEOTIDE SEQUENCE [LARGE SCALE GENOMIC DNA]</scope>
    <source>
        <strain evidence="5 6">MIT 04-9362</strain>
    </source>
</reference>
<dbReference type="RefSeq" id="WP_115579112.1">
    <property type="nucleotide sequence ID" value="NZ_NXLX01000010.1"/>
</dbReference>
<dbReference type="Gene3D" id="3.40.50.300">
    <property type="entry name" value="P-loop containing nucleotide triphosphate hydrolases"/>
    <property type="match status" value="1"/>
</dbReference>
<dbReference type="GO" id="GO:0005524">
    <property type="term" value="F:ATP binding"/>
    <property type="evidence" value="ECO:0007669"/>
    <property type="project" value="UniProtKB-KW"/>
</dbReference>
<dbReference type="InterPro" id="IPR003593">
    <property type="entry name" value="AAA+_ATPase"/>
</dbReference>
<evidence type="ECO:0000313" key="5">
    <source>
        <dbReference type="EMBL" id="RDU73520.1"/>
    </source>
</evidence>
<accession>A0A3D8J8C0</accession>
<keyword evidence="6" id="KW-1185">Reference proteome</keyword>
<protein>
    <submittedName>
        <fullName evidence="5">AAA family ATPase</fullName>
    </submittedName>
</protein>
<evidence type="ECO:0000256" key="2">
    <source>
        <dbReference type="ARBA" id="ARBA00022741"/>
    </source>
</evidence>
<evidence type="ECO:0000256" key="1">
    <source>
        <dbReference type="ARBA" id="ARBA00006914"/>
    </source>
</evidence>
<dbReference type="Pfam" id="PF00004">
    <property type="entry name" value="AAA"/>
    <property type="match status" value="1"/>
</dbReference>
<gene>
    <name evidence="5" type="ORF">CQA57_04885</name>
</gene>